<dbReference type="InterPro" id="IPR004445">
    <property type="entry name" value="GltS"/>
</dbReference>
<dbReference type="GO" id="GO:0015813">
    <property type="term" value="P:L-glutamate transmembrane transport"/>
    <property type="evidence" value="ECO:0007669"/>
    <property type="project" value="InterPro"/>
</dbReference>
<dbReference type="Proteomes" id="UP000282433">
    <property type="component" value="Chromosome"/>
</dbReference>
<dbReference type="GO" id="GO:0015501">
    <property type="term" value="F:glutamate:sodium symporter activity"/>
    <property type="evidence" value="ECO:0007669"/>
    <property type="project" value="InterPro"/>
</dbReference>
<gene>
    <name evidence="1" type="primary">gltS_1</name>
    <name evidence="1" type="ORF">NCTC13635_03788</name>
</gene>
<reference evidence="1 2" key="1">
    <citation type="submission" date="2018-12" db="EMBL/GenBank/DDBJ databases">
        <authorList>
            <consortium name="Pathogen Informatics"/>
        </authorList>
    </citation>
    <scope>NUCLEOTIDE SEQUENCE [LARGE SCALE GENOMIC DNA]</scope>
    <source>
        <strain evidence="1 2">NCTC13635</strain>
    </source>
</reference>
<protein>
    <submittedName>
        <fullName evidence="1">Sodium/glutamate symport protein</fullName>
    </submittedName>
</protein>
<accession>A0A447RUV8</accession>
<organism evidence="1 2">
    <name type="scientific">Klebsiella pneumoniae</name>
    <dbReference type="NCBI Taxonomy" id="573"/>
    <lineage>
        <taxon>Bacteria</taxon>
        <taxon>Pseudomonadati</taxon>
        <taxon>Pseudomonadota</taxon>
        <taxon>Gammaproteobacteria</taxon>
        <taxon>Enterobacterales</taxon>
        <taxon>Enterobacteriaceae</taxon>
        <taxon>Klebsiella/Raoultella group</taxon>
        <taxon>Klebsiella</taxon>
        <taxon>Klebsiella pneumoniae complex</taxon>
    </lineage>
</organism>
<dbReference type="GO" id="GO:0016020">
    <property type="term" value="C:membrane"/>
    <property type="evidence" value="ECO:0007669"/>
    <property type="project" value="InterPro"/>
</dbReference>
<evidence type="ECO:0000313" key="1">
    <source>
        <dbReference type="EMBL" id="VEB03625.1"/>
    </source>
</evidence>
<proteinExistence type="predicted"/>
<evidence type="ECO:0000313" key="2">
    <source>
        <dbReference type="Proteomes" id="UP000282433"/>
    </source>
</evidence>
<name>A0A447RUV8_KLEPN</name>
<dbReference type="AlphaFoldDB" id="A0A447RUV8"/>
<dbReference type="Pfam" id="PF03616">
    <property type="entry name" value="Glt_symporter"/>
    <property type="match status" value="1"/>
</dbReference>
<dbReference type="EMBL" id="LR134162">
    <property type="protein sequence ID" value="VEB03625.1"/>
    <property type="molecule type" value="Genomic_DNA"/>
</dbReference>
<sequence length="53" mass="5628">MLGTFLIVVVGLLLLQNALGIGMATLLGLDPLMGLLAGVDYLIRRPRHRGGVE</sequence>